<keyword evidence="1" id="KW-0732">Signal</keyword>
<organism evidence="2 3">
    <name type="scientific">Araneus ventricosus</name>
    <name type="common">Orbweaver spider</name>
    <name type="synonym">Epeira ventricosa</name>
    <dbReference type="NCBI Taxonomy" id="182803"/>
    <lineage>
        <taxon>Eukaryota</taxon>
        <taxon>Metazoa</taxon>
        <taxon>Ecdysozoa</taxon>
        <taxon>Arthropoda</taxon>
        <taxon>Chelicerata</taxon>
        <taxon>Arachnida</taxon>
        <taxon>Araneae</taxon>
        <taxon>Araneomorphae</taxon>
        <taxon>Entelegynae</taxon>
        <taxon>Araneoidea</taxon>
        <taxon>Araneidae</taxon>
        <taxon>Araneus</taxon>
    </lineage>
</organism>
<dbReference type="EMBL" id="BGPR01004914">
    <property type="protein sequence ID" value="GBN04771.1"/>
    <property type="molecule type" value="Genomic_DNA"/>
</dbReference>
<evidence type="ECO:0000313" key="3">
    <source>
        <dbReference type="Proteomes" id="UP000499080"/>
    </source>
</evidence>
<protein>
    <submittedName>
        <fullName evidence="2">Uncharacterized protein</fullName>
    </submittedName>
</protein>
<evidence type="ECO:0000313" key="2">
    <source>
        <dbReference type="EMBL" id="GBN04771.1"/>
    </source>
</evidence>
<gene>
    <name evidence="2" type="ORF">AVEN_167843_1</name>
</gene>
<sequence>MLTSRFKAPRRLFWAGLVMLNLVQTTRTTPELTPLSPNFHTNERALDPQRNMQQVQYTTDLQWNRVSNLVPAGPKAETLPLDYRGHDST</sequence>
<feature type="chain" id="PRO_5021379835" evidence="1">
    <location>
        <begin position="29"/>
        <end position="89"/>
    </location>
</feature>
<name>A0A4Y2KQW0_ARAVE</name>
<feature type="signal peptide" evidence="1">
    <location>
        <begin position="1"/>
        <end position="28"/>
    </location>
</feature>
<reference evidence="2 3" key="1">
    <citation type="journal article" date="2019" name="Sci. Rep.">
        <title>Orb-weaving spider Araneus ventricosus genome elucidates the spidroin gene catalogue.</title>
        <authorList>
            <person name="Kono N."/>
            <person name="Nakamura H."/>
            <person name="Ohtoshi R."/>
            <person name="Moran D.A.P."/>
            <person name="Shinohara A."/>
            <person name="Yoshida Y."/>
            <person name="Fujiwara M."/>
            <person name="Mori M."/>
            <person name="Tomita M."/>
            <person name="Arakawa K."/>
        </authorList>
    </citation>
    <scope>NUCLEOTIDE SEQUENCE [LARGE SCALE GENOMIC DNA]</scope>
</reference>
<proteinExistence type="predicted"/>
<dbReference type="Proteomes" id="UP000499080">
    <property type="component" value="Unassembled WGS sequence"/>
</dbReference>
<keyword evidence="3" id="KW-1185">Reference proteome</keyword>
<accession>A0A4Y2KQW0</accession>
<dbReference type="AlphaFoldDB" id="A0A4Y2KQW0"/>
<comment type="caution">
    <text evidence="2">The sequence shown here is derived from an EMBL/GenBank/DDBJ whole genome shotgun (WGS) entry which is preliminary data.</text>
</comment>
<evidence type="ECO:0000256" key="1">
    <source>
        <dbReference type="SAM" id="SignalP"/>
    </source>
</evidence>